<organism evidence="1 2">
    <name type="scientific">Pseudomonas extremaustralis</name>
    <dbReference type="NCBI Taxonomy" id="359110"/>
    <lineage>
        <taxon>Bacteria</taxon>
        <taxon>Pseudomonadati</taxon>
        <taxon>Pseudomonadota</taxon>
        <taxon>Gammaproteobacteria</taxon>
        <taxon>Pseudomonadales</taxon>
        <taxon>Pseudomonadaceae</taxon>
        <taxon>Pseudomonas</taxon>
    </lineage>
</organism>
<gene>
    <name evidence="1" type="ORF">FIV36_29815</name>
</gene>
<dbReference type="AlphaFoldDB" id="A0A5C5Q6X6"/>
<dbReference type="OrthoDB" id="6902794at2"/>
<evidence type="ECO:0000313" key="1">
    <source>
        <dbReference type="EMBL" id="TWR98194.1"/>
    </source>
</evidence>
<evidence type="ECO:0000313" key="2">
    <source>
        <dbReference type="Proteomes" id="UP000317951"/>
    </source>
</evidence>
<dbReference type="GeneID" id="78552596"/>
<dbReference type="EMBL" id="VFET01000046">
    <property type="protein sequence ID" value="TWR98194.1"/>
    <property type="molecule type" value="Genomic_DNA"/>
</dbReference>
<name>A0A5C5Q6X6_9PSED</name>
<proteinExistence type="predicted"/>
<dbReference type="RefSeq" id="WP_042947824.1">
    <property type="nucleotide sequence ID" value="NZ_FUYI01000006.1"/>
</dbReference>
<protein>
    <submittedName>
        <fullName evidence="1">Uncharacterized protein</fullName>
    </submittedName>
</protein>
<reference evidence="1 2" key="1">
    <citation type="submission" date="2019-06" db="EMBL/GenBank/DDBJ databases">
        <title>Pseudomonas bimorpha sp. nov. isolated from bovine raw milk and skim milk concentrate.</title>
        <authorList>
            <person name="Hofmann K."/>
            <person name="Huptas C."/>
            <person name="Doll E."/>
            <person name="Scherer S."/>
            <person name="Wenning M."/>
        </authorList>
    </citation>
    <scope>NUCLEOTIDE SEQUENCE [LARGE SCALE GENOMIC DNA]</scope>
    <source>
        <strain evidence="1 2">DSM 17835</strain>
    </source>
</reference>
<dbReference type="Proteomes" id="UP000317951">
    <property type="component" value="Unassembled WGS sequence"/>
</dbReference>
<comment type="caution">
    <text evidence="1">The sequence shown here is derived from an EMBL/GenBank/DDBJ whole genome shotgun (WGS) entry which is preliminary data.</text>
</comment>
<accession>A0A5C5Q6X6</accession>
<sequence>MHHSTQSRRDIVEGLHQRSRLATAEFYRLIGRPEPVVAFRMMVKPLTRLPTQRASEIGELSPHNWSHL</sequence>